<evidence type="ECO:0000256" key="4">
    <source>
        <dbReference type="SAM" id="MobiDB-lite"/>
    </source>
</evidence>
<dbReference type="PANTHER" id="PTHR45641:SF19">
    <property type="entry name" value="NEPHROCYSTIN-3"/>
    <property type="match status" value="1"/>
</dbReference>
<dbReference type="SUPFAM" id="SSF48452">
    <property type="entry name" value="TPR-like"/>
    <property type="match status" value="1"/>
</dbReference>
<feature type="compositionally biased region" description="Low complexity" evidence="4">
    <location>
        <begin position="470"/>
        <end position="493"/>
    </location>
</feature>
<sequence>MKSFVASIEEQHNVEGKSSSSSSSALKRRAEVRQTSSTSTSSHHRSAISAIIEEQGKLEPVTTPALDGKPEIWEDQIHEEEDLKRQVSWMRSEYGLSDERTLARVFDLLDVWIGLYRLDETDSLLKEILPICTELGTSSVWYVKVIQAIGFCRWKQSQFSVALALFLEMEKLVGVCSSLCENIGHTYNSMGNYPKAEEYFQRSLDLIQTESATGRKTRKNGVLLGLGLVKDRRGRTLEALPILIQALEGYKHDYKGGDSSLVAKAHMSVGKAYQKTNSLRQAEEHIREAVRIFIKTCGATSPLTAHALGVLGRILLQKRDLMGAQKALKRALYLHANEDSIHLRTIIEILTELSNLHTNQLKPRSKEDLFNSFTQYVPIVKDAIENMEKHHVNENDDVAVFYKLAAETALFAGNYPYSKKLIKIALRILNNLADVDRNDSEQMAFRNVLNSCNQTLQLLTTQLVPRPSASSSLPGSCQQPSSPSVPSTASSPSRKCRKS</sequence>
<name>A0A6A7G337_9CRUS</name>
<evidence type="ECO:0000256" key="2">
    <source>
        <dbReference type="ARBA" id="ARBA00022803"/>
    </source>
</evidence>
<organism evidence="5">
    <name type="scientific">Hirondellea gigas</name>
    <dbReference type="NCBI Taxonomy" id="1518452"/>
    <lineage>
        <taxon>Eukaryota</taxon>
        <taxon>Metazoa</taxon>
        <taxon>Ecdysozoa</taxon>
        <taxon>Arthropoda</taxon>
        <taxon>Crustacea</taxon>
        <taxon>Multicrustacea</taxon>
        <taxon>Malacostraca</taxon>
        <taxon>Eumalacostraca</taxon>
        <taxon>Peracarida</taxon>
        <taxon>Amphipoda</taxon>
        <taxon>Amphilochidea</taxon>
        <taxon>Lysianassida</taxon>
        <taxon>Lysianassidira</taxon>
        <taxon>Lysianassoidea</taxon>
        <taxon>Lysianassidae</taxon>
        <taxon>Hirondellea</taxon>
    </lineage>
</organism>
<dbReference type="PANTHER" id="PTHR45641">
    <property type="entry name" value="TETRATRICOPEPTIDE REPEAT PROTEIN (AFU_ORTHOLOGUE AFUA_6G03870)"/>
    <property type="match status" value="1"/>
</dbReference>
<keyword evidence="1" id="KW-0677">Repeat</keyword>
<feature type="repeat" description="TPR" evidence="3">
    <location>
        <begin position="177"/>
        <end position="210"/>
    </location>
</feature>
<evidence type="ECO:0000313" key="5">
    <source>
        <dbReference type="EMBL" id="LAC25428.1"/>
    </source>
</evidence>
<reference evidence="5" key="1">
    <citation type="submission" date="2017-11" db="EMBL/GenBank/DDBJ databases">
        <title>The sensing device of the deep-sea amphipod.</title>
        <authorList>
            <person name="Kobayashi H."/>
            <person name="Nagahama T."/>
            <person name="Arai W."/>
            <person name="Sasagawa Y."/>
            <person name="Umeda M."/>
            <person name="Hayashi T."/>
            <person name="Nikaido I."/>
            <person name="Watanabe H."/>
            <person name="Oguri K."/>
            <person name="Kitazato H."/>
            <person name="Fujioka K."/>
            <person name="Kido Y."/>
            <person name="Takami H."/>
        </authorList>
    </citation>
    <scope>NUCLEOTIDE SEQUENCE</scope>
    <source>
        <tissue evidence="5">Whole body</tissue>
    </source>
</reference>
<protein>
    <submittedName>
        <fullName evidence="5">Tetratricopeptide tpr_1 repeat-containing protein</fullName>
    </submittedName>
</protein>
<dbReference type="SMART" id="SM00028">
    <property type="entry name" value="TPR"/>
    <property type="match status" value="4"/>
</dbReference>
<proteinExistence type="evidence at transcript level"/>
<feature type="region of interest" description="Disordered" evidence="4">
    <location>
        <begin position="1"/>
        <end position="46"/>
    </location>
</feature>
<dbReference type="AlphaFoldDB" id="A0A6A7G337"/>
<evidence type="ECO:0000256" key="3">
    <source>
        <dbReference type="PROSITE-ProRule" id="PRU00339"/>
    </source>
</evidence>
<feature type="compositionally biased region" description="Low complexity" evidence="4">
    <location>
        <begin position="35"/>
        <end position="46"/>
    </location>
</feature>
<feature type="region of interest" description="Disordered" evidence="4">
    <location>
        <begin position="466"/>
        <end position="499"/>
    </location>
</feature>
<accession>A0A6A7G337</accession>
<dbReference type="EMBL" id="IACT01006294">
    <property type="protein sequence ID" value="LAC25428.1"/>
    <property type="molecule type" value="mRNA"/>
</dbReference>
<dbReference type="Gene3D" id="1.25.40.10">
    <property type="entry name" value="Tetratricopeptide repeat domain"/>
    <property type="match status" value="1"/>
</dbReference>
<dbReference type="PROSITE" id="PS50005">
    <property type="entry name" value="TPR"/>
    <property type="match status" value="1"/>
</dbReference>
<dbReference type="InterPro" id="IPR011990">
    <property type="entry name" value="TPR-like_helical_dom_sf"/>
</dbReference>
<dbReference type="InterPro" id="IPR019734">
    <property type="entry name" value="TPR_rpt"/>
</dbReference>
<dbReference type="Pfam" id="PF13424">
    <property type="entry name" value="TPR_12"/>
    <property type="match status" value="2"/>
</dbReference>
<evidence type="ECO:0000256" key="1">
    <source>
        <dbReference type="ARBA" id="ARBA00022737"/>
    </source>
</evidence>
<keyword evidence="2 3" id="KW-0802">TPR repeat</keyword>